<evidence type="ECO:0000313" key="2">
    <source>
        <dbReference type="EMBL" id="KAJ5546094.1"/>
    </source>
</evidence>
<accession>A0AAD6CZB9</accession>
<sequence length="269" mass="28971">MRDFTWAACIGVAMILGQPVLASAKTAIAPSGTNASTTPEKIWIRTYQDINTTSHVQALYDAMGGTFALPSDFGPEAHLSGIIFSNSTDNFPRPEWAQSGDVSGNTSLSLDKRWTGKVYSHECTDPPDWSNRLFSYNAQLYMNGVLCDRALKVAPYAWGGIALIFSKVQCGERLQYLCEGIWTILGVAASDNVGPGIKSLCAEGMASLASYCYEKGGSMKVKVDQTGSLFEFGGYCNSKTTESCETISSDDKCETIVCSGQCNPGHKDP</sequence>
<keyword evidence="3" id="KW-1185">Reference proteome</keyword>
<comment type="caution">
    <text evidence="2">The sequence shown here is derived from an EMBL/GenBank/DDBJ whole genome shotgun (WGS) entry which is preliminary data.</text>
</comment>
<organism evidence="2 3">
    <name type="scientific">Penicillium frequentans</name>
    <dbReference type="NCBI Taxonomy" id="3151616"/>
    <lineage>
        <taxon>Eukaryota</taxon>
        <taxon>Fungi</taxon>
        <taxon>Dikarya</taxon>
        <taxon>Ascomycota</taxon>
        <taxon>Pezizomycotina</taxon>
        <taxon>Eurotiomycetes</taxon>
        <taxon>Eurotiomycetidae</taxon>
        <taxon>Eurotiales</taxon>
        <taxon>Aspergillaceae</taxon>
        <taxon>Penicillium</taxon>
    </lineage>
</organism>
<proteinExistence type="predicted"/>
<evidence type="ECO:0000313" key="3">
    <source>
        <dbReference type="Proteomes" id="UP001220324"/>
    </source>
</evidence>
<reference evidence="2 3" key="1">
    <citation type="journal article" date="2023" name="IMA Fungus">
        <title>Comparative genomic study of the Penicillium genus elucidates a diverse pangenome and 15 lateral gene transfer events.</title>
        <authorList>
            <person name="Petersen C."/>
            <person name="Sorensen T."/>
            <person name="Nielsen M.R."/>
            <person name="Sondergaard T.E."/>
            <person name="Sorensen J.L."/>
            <person name="Fitzpatrick D.A."/>
            <person name="Frisvad J.C."/>
            <person name="Nielsen K.L."/>
        </authorList>
    </citation>
    <scope>NUCLEOTIDE SEQUENCE [LARGE SCALE GENOMIC DNA]</scope>
    <source>
        <strain evidence="2 3">IBT 35679</strain>
    </source>
</reference>
<protein>
    <submittedName>
        <fullName evidence="2">Uncharacterized protein</fullName>
    </submittedName>
</protein>
<dbReference type="Proteomes" id="UP001220324">
    <property type="component" value="Unassembled WGS sequence"/>
</dbReference>
<dbReference type="EMBL" id="JAQIZZ010000003">
    <property type="protein sequence ID" value="KAJ5546094.1"/>
    <property type="molecule type" value="Genomic_DNA"/>
</dbReference>
<evidence type="ECO:0000256" key="1">
    <source>
        <dbReference type="SAM" id="SignalP"/>
    </source>
</evidence>
<keyword evidence="1" id="KW-0732">Signal</keyword>
<name>A0AAD6CZB9_9EURO</name>
<gene>
    <name evidence="2" type="ORF">N7494_003679</name>
</gene>
<feature type="chain" id="PRO_5042024585" evidence="1">
    <location>
        <begin position="25"/>
        <end position="269"/>
    </location>
</feature>
<feature type="signal peptide" evidence="1">
    <location>
        <begin position="1"/>
        <end position="24"/>
    </location>
</feature>
<dbReference type="AlphaFoldDB" id="A0AAD6CZB9"/>